<dbReference type="KEGG" id="pbap:Pla133_25350"/>
<dbReference type="Pfam" id="PF00884">
    <property type="entry name" value="Sulfatase"/>
    <property type="match status" value="1"/>
</dbReference>
<reference evidence="3 4" key="1">
    <citation type="submission" date="2019-02" db="EMBL/GenBank/DDBJ databases">
        <title>Deep-cultivation of Planctomycetes and their phenomic and genomic characterization uncovers novel biology.</title>
        <authorList>
            <person name="Wiegand S."/>
            <person name="Jogler M."/>
            <person name="Boedeker C."/>
            <person name="Pinto D."/>
            <person name="Vollmers J."/>
            <person name="Rivas-Marin E."/>
            <person name="Kohn T."/>
            <person name="Peeters S.H."/>
            <person name="Heuer A."/>
            <person name="Rast P."/>
            <person name="Oberbeckmann S."/>
            <person name="Bunk B."/>
            <person name="Jeske O."/>
            <person name="Meyerdierks A."/>
            <person name="Storesund J.E."/>
            <person name="Kallscheuer N."/>
            <person name="Luecker S."/>
            <person name="Lage O.M."/>
            <person name="Pohl T."/>
            <person name="Merkel B.J."/>
            <person name="Hornburger P."/>
            <person name="Mueller R.-W."/>
            <person name="Bruemmer F."/>
            <person name="Labrenz M."/>
            <person name="Spormann A.M."/>
            <person name="Op den Camp H."/>
            <person name="Overmann J."/>
            <person name="Amann R."/>
            <person name="Jetten M.S.M."/>
            <person name="Mascher T."/>
            <person name="Medema M.H."/>
            <person name="Devos D.P."/>
            <person name="Kaster A.-K."/>
            <person name="Ovreas L."/>
            <person name="Rohde M."/>
            <person name="Galperin M.Y."/>
            <person name="Jogler C."/>
        </authorList>
    </citation>
    <scope>NUCLEOTIDE SEQUENCE [LARGE SCALE GENOMIC DNA]</scope>
    <source>
        <strain evidence="3 4">Pla133</strain>
    </source>
</reference>
<evidence type="ECO:0000256" key="1">
    <source>
        <dbReference type="SAM" id="MobiDB-lite"/>
    </source>
</evidence>
<dbReference type="PANTHER" id="PTHR43751">
    <property type="entry name" value="SULFATASE"/>
    <property type="match status" value="1"/>
</dbReference>
<organism evidence="3 4">
    <name type="scientific">Engelhardtia mirabilis</name>
    <dbReference type="NCBI Taxonomy" id="2528011"/>
    <lineage>
        <taxon>Bacteria</taxon>
        <taxon>Pseudomonadati</taxon>
        <taxon>Planctomycetota</taxon>
        <taxon>Planctomycetia</taxon>
        <taxon>Planctomycetia incertae sedis</taxon>
        <taxon>Engelhardtia</taxon>
    </lineage>
</organism>
<dbReference type="EC" id="3.1.6.6" evidence="3"/>
<keyword evidence="3" id="KW-0378">Hydrolase</keyword>
<dbReference type="InterPro" id="IPR000917">
    <property type="entry name" value="Sulfatase_N"/>
</dbReference>
<dbReference type="Proteomes" id="UP000316921">
    <property type="component" value="Chromosome"/>
</dbReference>
<dbReference type="InterPro" id="IPR017850">
    <property type="entry name" value="Alkaline_phosphatase_core_sf"/>
</dbReference>
<sequence length="595" mass="64988">MPRFAPARPRPSLSPDGSAALAVRLGRARNLAVRLGRARNLAVRLGRARNLAVRLGRARNLAVRLGRAGALVGLGGGLIALTGCGKGAPPQTVVLISLDTTRADLLRFDDNLLAPRMTELAQRGTVFDQAISGTSWTLPSHAQMFTGQPPMLHGVQDDNVRIDPLTPTLPQLLSEAGFKTIGAYSGPYLFSEFGFGQGFDDYGCAMTGGTELEARWQQAVSRGDDINAVNQWMMADVQSHRDVSSPEVVRRAGAGAKAAGDDDLFVFAHFFDPHYDYVPPAPYDTRFDPDYEGTLDGRDFYANPRIFDAERNPLALPARDHEHLIALYAGEMAWTDDHVGQLLDQLAAQERLDQAWILITGDHGEEFYDHGSWGHRHSLYDEQLRVPLLVVPPVGSFEELPARSELQVSLSDVAPTLLEAVGLPIPEHVFGRSLLPILRGEQLPELPALASLRTRPRVMSSAAEGAVAKHVVTDCYRTPTEKLIRRFSVKQGEKIRLLSAAWYDLVDDPLEQNPVGDLSDPRLVAAWGQLEQENDKLRQRHAALTWSSDDARATSAKKMFTGQMQALGYVDEGGGDGPDLNPPWGLGPIPAVPLP</sequence>
<feature type="domain" description="Sulfatase N-terminal" evidence="2">
    <location>
        <begin position="91"/>
        <end position="422"/>
    </location>
</feature>
<dbReference type="Gene3D" id="3.40.720.10">
    <property type="entry name" value="Alkaline Phosphatase, subunit A"/>
    <property type="match status" value="1"/>
</dbReference>
<evidence type="ECO:0000313" key="4">
    <source>
        <dbReference type="Proteomes" id="UP000316921"/>
    </source>
</evidence>
<feature type="region of interest" description="Disordered" evidence="1">
    <location>
        <begin position="570"/>
        <end position="595"/>
    </location>
</feature>
<proteinExistence type="predicted"/>
<dbReference type="GO" id="GO:0047753">
    <property type="term" value="F:choline-sulfatase activity"/>
    <property type="evidence" value="ECO:0007669"/>
    <property type="project" value="UniProtKB-EC"/>
</dbReference>
<dbReference type="AlphaFoldDB" id="A0A518BKE7"/>
<evidence type="ECO:0000313" key="3">
    <source>
        <dbReference type="EMBL" id="QDU67452.1"/>
    </source>
</evidence>
<dbReference type="RefSeq" id="WP_145065648.1">
    <property type="nucleotide sequence ID" value="NZ_CP036287.1"/>
</dbReference>
<dbReference type="CDD" id="cd16148">
    <property type="entry name" value="sulfatase_like"/>
    <property type="match status" value="1"/>
</dbReference>
<gene>
    <name evidence="3" type="primary">betC_13</name>
    <name evidence="3" type="ORF">Pla133_25350</name>
</gene>
<dbReference type="InterPro" id="IPR052701">
    <property type="entry name" value="GAG_Ulvan_Degrading_Sulfatases"/>
</dbReference>
<dbReference type="SUPFAM" id="SSF53649">
    <property type="entry name" value="Alkaline phosphatase-like"/>
    <property type="match status" value="1"/>
</dbReference>
<keyword evidence="4" id="KW-1185">Reference proteome</keyword>
<evidence type="ECO:0000259" key="2">
    <source>
        <dbReference type="Pfam" id="PF00884"/>
    </source>
</evidence>
<dbReference type="PANTHER" id="PTHR43751:SF3">
    <property type="entry name" value="SULFATASE N-TERMINAL DOMAIN-CONTAINING PROTEIN"/>
    <property type="match status" value="1"/>
</dbReference>
<protein>
    <submittedName>
        <fullName evidence="3">Choline-sulfatase</fullName>
        <ecNumber evidence="3">3.1.6.6</ecNumber>
    </submittedName>
</protein>
<dbReference type="EMBL" id="CP036287">
    <property type="protein sequence ID" value="QDU67452.1"/>
    <property type="molecule type" value="Genomic_DNA"/>
</dbReference>
<name>A0A518BKE7_9BACT</name>
<accession>A0A518BKE7</accession>